<dbReference type="EMBL" id="CP000502">
    <property type="protein sequence ID" value="ABN68509.2"/>
    <property type="molecule type" value="Genomic_DNA"/>
</dbReference>
<sequence>MSQRSVPFGKSFREIHFKELDPEYLAVNHGAYGMTPSLVFKKFKEVMEDDYSNPDYFRRVEQPAIYVETLKELSTVLNTDYRNLALVDNSTSGINTVLRSYPFKKGDKIVAPSTVFNNCEKTIEFLQDRYGIIYESVELNYPLEDSEILALFEDILQKGDVKLALFDTVISTPAVRFPFEKMVKLCQSFSVLSFIDGAHSAGLLPIDLDEIQPDFYVSNLHKWFFVPRNSAILYVSKKNHRKIHTMPIVSSYVGDETEVSAEEENNWLIDRFADVSTKNFAAAASIRTAIKFRQEQCGGEESIRNYCYDLARKASELVSNKWGTSVLENEVRSLTTAMFNVEVPLEQLGLNVDDYKENANELYFSMHKGKRVVVPLFIHNNKVYGRFSAQIYNELDDYDKASDIVYQLFVNIARKKAQKQF</sequence>
<evidence type="ECO:0000313" key="4">
    <source>
        <dbReference type="Proteomes" id="UP000002258"/>
    </source>
</evidence>
<dbReference type="Gene3D" id="3.90.1150.10">
    <property type="entry name" value="Aspartate Aminotransferase, domain 1"/>
    <property type="match status" value="1"/>
</dbReference>
<dbReference type="OMA" id="DDHRANG"/>
<dbReference type="Proteomes" id="UP000002258">
    <property type="component" value="Chromosome 8"/>
</dbReference>
<dbReference type="OrthoDB" id="5978656at2759"/>
<keyword evidence="1" id="KW-0663">Pyridoxal phosphate</keyword>
<dbReference type="HOGENOM" id="CLU_003433_3_0_1"/>
<protein>
    <submittedName>
        <fullName evidence="3">Cysteine desulfurase Selenocysteine lyase</fullName>
        <ecNumber evidence="3">4.4.1.16</ecNumber>
    </submittedName>
</protein>
<name>A3M0E3_PICST</name>
<dbReference type="InterPro" id="IPR000192">
    <property type="entry name" value="Aminotrans_V_dom"/>
</dbReference>
<dbReference type="InParanoid" id="A3M0E3"/>
<dbReference type="eggNOG" id="KOG1549">
    <property type="taxonomic scope" value="Eukaryota"/>
</dbReference>
<organism evidence="3 4">
    <name type="scientific">Scheffersomyces stipitis (strain ATCC 58785 / CBS 6054 / NBRC 10063 / NRRL Y-11545)</name>
    <name type="common">Yeast</name>
    <name type="synonym">Pichia stipitis</name>
    <dbReference type="NCBI Taxonomy" id="322104"/>
    <lineage>
        <taxon>Eukaryota</taxon>
        <taxon>Fungi</taxon>
        <taxon>Dikarya</taxon>
        <taxon>Ascomycota</taxon>
        <taxon>Saccharomycotina</taxon>
        <taxon>Pichiomycetes</taxon>
        <taxon>Debaryomycetaceae</taxon>
        <taxon>Scheffersomyces</taxon>
    </lineage>
</organism>
<dbReference type="PANTHER" id="PTHR43092:SF2">
    <property type="entry name" value="HERCYNYLCYSTEINE SULFOXIDE LYASE"/>
    <property type="match status" value="1"/>
</dbReference>
<dbReference type="KEGG" id="pic:PICST_64026"/>
<dbReference type="SUPFAM" id="SSF53383">
    <property type="entry name" value="PLP-dependent transferases"/>
    <property type="match status" value="1"/>
</dbReference>
<dbReference type="RefSeq" id="XP_001386538.2">
    <property type="nucleotide sequence ID" value="XM_001386501.1"/>
</dbReference>
<dbReference type="STRING" id="322104.A3M0E3"/>
<evidence type="ECO:0000313" key="3">
    <source>
        <dbReference type="EMBL" id="ABN68509.2"/>
    </source>
</evidence>
<feature type="domain" description="Aminotransferase class V" evidence="2">
    <location>
        <begin position="34"/>
        <end position="397"/>
    </location>
</feature>
<keyword evidence="3" id="KW-0456">Lyase</keyword>
<evidence type="ECO:0000256" key="1">
    <source>
        <dbReference type="ARBA" id="ARBA00022898"/>
    </source>
</evidence>
<dbReference type="EC" id="4.4.1.16" evidence="3"/>
<dbReference type="PANTHER" id="PTHR43092">
    <property type="entry name" value="L-CYSTEINE DESULFHYDRASE"/>
    <property type="match status" value="1"/>
</dbReference>
<dbReference type="InterPro" id="IPR015421">
    <property type="entry name" value="PyrdxlP-dep_Trfase_major"/>
</dbReference>
<dbReference type="GeneID" id="4840957"/>
<dbReference type="Pfam" id="PF00266">
    <property type="entry name" value="Aminotran_5"/>
    <property type="match status" value="1"/>
</dbReference>
<reference evidence="3 4" key="1">
    <citation type="journal article" date="2007" name="Nat. Biotechnol.">
        <title>Genome sequence of the lignocellulose-bioconverting and xylose-fermenting yeast Pichia stipitis.</title>
        <authorList>
            <person name="Jeffries T.W."/>
            <person name="Grigoriev I.V."/>
            <person name="Grimwood J."/>
            <person name="Laplaza J.M."/>
            <person name="Aerts A."/>
            <person name="Salamov A."/>
            <person name="Schmutz J."/>
            <person name="Lindquist E."/>
            <person name="Dehal P."/>
            <person name="Shapiro H."/>
            <person name="Jin Y.S."/>
            <person name="Passoth V."/>
            <person name="Richardson P.M."/>
        </authorList>
    </citation>
    <scope>NUCLEOTIDE SEQUENCE [LARGE SCALE GENOMIC DNA]</scope>
    <source>
        <strain evidence="4">ATCC 58785 / CBS 6054 / NBRC 10063 / NRRL Y-11545</strain>
    </source>
</reference>
<dbReference type="InterPro" id="IPR015422">
    <property type="entry name" value="PyrdxlP-dep_Trfase_small"/>
</dbReference>
<dbReference type="Gene3D" id="3.40.640.10">
    <property type="entry name" value="Type I PLP-dependent aspartate aminotransferase-like (Major domain)"/>
    <property type="match status" value="1"/>
</dbReference>
<gene>
    <name evidence="3" type="primary">CSD2</name>
    <name evidence="3" type="ORF">PICST_64026</name>
</gene>
<proteinExistence type="predicted"/>
<keyword evidence="4" id="KW-1185">Reference proteome</keyword>
<accession>A3M0E3</accession>
<dbReference type="GO" id="GO:0009000">
    <property type="term" value="F:selenocysteine lyase activity"/>
    <property type="evidence" value="ECO:0007669"/>
    <property type="project" value="UniProtKB-EC"/>
</dbReference>
<dbReference type="AlphaFoldDB" id="A3M0E3"/>
<evidence type="ECO:0000259" key="2">
    <source>
        <dbReference type="Pfam" id="PF00266"/>
    </source>
</evidence>
<dbReference type="InterPro" id="IPR015424">
    <property type="entry name" value="PyrdxlP-dep_Trfase"/>
</dbReference>